<evidence type="ECO:0000256" key="7">
    <source>
        <dbReference type="ARBA" id="ARBA00023136"/>
    </source>
</evidence>
<dbReference type="InterPro" id="IPR026046">
    <property type="entry name" value="UBIAD1"/>
</dbReference>
<dbReference type="InterPro" id="IPR000537">
    <property type="entry name" value="UbiA_prenyltransferase"/>
</dbReference>
<feature type="transmembrane region" description="Helical" evidence="8">
    <location>
        <begin position="96"/>
        <end position="115"/>
    </location>
</feature>
<evidence type="ECO:0000256" key="4">
    <source>
        <dbReference type="ARBA" id="ARBA00022679"/>
    </source>
</evidence>
<evidence type="ECO:0000256" key="3">
    <source>
        <dbReference type="ARBA" id="ARBA00022428"/>
    </source>
</evidence>
<comment type="subcellular location">
    <subcellularLocation>
        <location evidence="1">Membrane</location>
        <topology evidence="1">Multi-pass membrane protein</topology>
    </subcellularLocation>
</comment>
<feature type="transmembrane region" description="Helical" evidence="8">
    <location>
        <begin position="21"/>
        <end position="40"/>
    </location>
</feature>
<dbReference type="KEGG" id="saco:SAME_01248"/>
<feature type="transmembrane region" description="Helical" evidence="8">
    <location>
        <begin position="238"/>
        <end position="257"/>
    </location>
</feature>
<reference evidence="9 10" key="1">
    <citation type="submission" date="2017-06" db="EMBL/GenBank/DDBJ databases">
        <authorList>
            <consortium name="Pathogen Informatics"/>
        </authorList>
    </citation>
    <scope>NUCLEOTIDE SEQUENCE [LARGE SCALE GENOMIC DNA]</scope>
    <source>
        <strain evidence="9 10">NCTC11291</strain>
    </source>
</reference>
<feature type="transmembrane region" description="Helical" evidence="8">
    <location>
        <begin position="197"/>
        <end position="217"/>
    </location>
</feature>
<dbReference type="EMBL" id="LT906454">
    <property type="protein sequence ID" value="SNV40828.1"/>
    <property type="molecule type" value="Genomic_DNA"/>
</dbReference>
<feature type="transmembrane region" description="Helical" evidence="8">
    <location>
        <begin position="151"/>
        <end position="168"/>
    </location>
</feature>
<dbReference type="AlphaFoldDB" id="A0A239X452"/>
<evidence type="ECO:0000256" key="5">
    <source>
        <dbReference type="ARBA" id="ARBA00022692"/>
    </source>
</evidence>
<dbReference type="PANTHER" id="PTHR13929:SF0">
    <property type="entry name" value="UBIA PRENYLTRANSFERASE DOMAIN-CONTAINING PROTEIN 1"/>
    <property type="match status" value="1"/>
</dbReference>
<keyword evidence="5 8" id="KW-0812">Transmembrane</keyword>
<dbReference type="GO" id="GO:0042371">
    <property type="term" value="P:vitamin K biosynthetic process"/>
    <property type="evidence" value="ECO:0007669"/>
    <property type="project" value="TreeGrafter"/>
</dbReference>
<evidence type="ECO:0000256" key="8">
    <source>
        <dbReference type="SAM" id="Phobius"/>
    </source>
</evidence>
<dbReference type="Pfam" id="PF01040">
    <property type="entry name" value="UbiA"/>
    <property type="match status" value="1"/>
</dbReference>
<comment type="pathway">
    <text evidence="2">Quinol/quinone metabolism; menaquinone biosynthesis.</text>
</comment>
<feature type="transmembrane region" description="Helical" evidence="8">
    <location>
        <begin position="300"/>
        <end position="320"/>
    </location>
</feature>
<protein>
    <submittedName>
        <fullName evidence="9">1,4-dihydroxy-2-naphthoate octaprenyltransferase</fullName>
    </submittedName>
</protein>
<keyword evidence="6 8" id="KW-1133">Transmembrane helix</keyword>
<evidence type="ECO:0000313" key="10">
    <source>
        <dbReference type="Proteomes" id="UP000215144"/>
    </source>
</evidence>
<dbReference type="GO" id="GO:0009234">
    <property type="term" value="P:menaquinone biosynthetic process"/>
    <property type="evidence" value="ECO:0007669"/>
    <property type="project" value="UniProtKB-UniPathway"/>
</dbReference>
<keyword evidence="4 9" id="KW-0808">Transferase</keyword>
<gene>
    <name evidence="9" type="ORF">SAMEA4504048_01248</name>
</gene>
<keyword evidence="3" id="KW-0474">Menaquinone biosynthesis</keyword>
<proteinExistence type="predicted"/>
<accession>A0A239X452</accession>
<dbReference type="Gene3D" id="1.10.357.140">
    <property type="entry name" value="UbiA prenyltransferase"/>
    <property type="match status" value="1"/>
</dbReference>
<dbReference type="OrthoDB" id="9767568at2"/>
<evidence type="ECO:0000313" key="9">
    <source>
        <dbReference type="EMBL" id="SNV40828.1"/>
    </source>
</evidence>
<dbReference type="UniPathway" id="UPA00079"/>
<organism evidence="9 10">
    <name type="scientific">Streptococcus acidominimus</name>
    <dbReference type="NCBI Taxonomy" id="1326"/>
    <lineage>
        <taxon>Bacteria</taxon>
        <taxon>Bacillati</taxon>
        <taxon>Bacillota</taxon>
        <taxon>Bacilli</taxon>
        <taxon>Lactobacillales</taxon>
        <taxon>Streptococcaceae</taxon>
        <taxon>Streptococcus</taxon>
    </lineage>
</organism>
<dbReference type="GO" id="GO:0016020">
    <property type="term" value="C:membrane"/>
    <property type="evidence" value="ECO:0007669"/>
    <property type="project" value="UniProtKB-SubCell"/>
</dbReference>
<dbReference type="PANTHER" id="PTHR13929">
    <property type="entry name" value="1,4-DIHYDROXY-2-NAPHTHOATE OCTAPRENYLTRANSFERASE"/>
    <property type="match status" value="1"/>
</dbReference>
<dbReference type="PIRSF" id="PIRSF005355">
    <property type="entry name" value="UBIAD1"/>
    <property type="match status" value="1"/>
</dbReference>
<feature type="transmembrane region" description="Helical" evidence="8">
    <location>
        <begin position="46"/>
        <end position="65"/>
    </location>
</feature>
<dbReference type="NCBIfam" id="NF004752">
    <property type="entry name" value="PRK06080.1-4"/>
    <property type="match status" value="1"/>
</dbReference>
<dbReference type="InterPro" id="IPR044878">
    <property type="entry name" value="UbiA_sf"/>
</dbReference>
<keyword evidence="7 8" id="KW-0472">Membrane</keyword>
<feature type="transmembrane region" description="Helical" evidence="8">
    <location>
        <begin position="263"/>
        <end position="279"/>
    </location>
</feature>
<dbReference type="Proteomes" id="UP000215144">
    <property type="component" value="Chromosome 1"/>
</dbReference>
<name>A0A239X452_STRAI</name>
<dbReference type="GO" id="GO:0004659">
    <property type="term" value="F:prenyltransferase activity"/>
    <property type="evidence" value="ECO:0007669"/>
    <property type="project" value="InterPro"/>
</dbReference>
<dbReference type="RefSeq" id="WP_095122736.1">
    <property type="nucleotide sequence ID" value="NZ_LT906454.1"/>
</dbReference>
<feature type="transmembrane region" description="Helical" evidence="8">
    <location>
        <begin position="121"/>
        <end position="139"/>
    </location>
</feature>
<evidence type="ECO:0000256" key="1">
    <source>
        <dbReference type="ARBA" id="ARBA00004141"/>
    </source>
</evidence>
<dbReference type="CDD" id="cd13962">
    <property type="entry name" value="PT_UbiA_UBIAD1"/>
    <property type="match status" value="1"/>
</dbReference>
<evidence type="ECO:0000256" key="6">
    <source>
        <dbReference type="ARBA" id="ARBA00022989"/>
    </source>
</evidence>
<sequence length="321" mass="36549">MSTKTKGVTLPIFLEFIELRTKVASFFPMVIGVLWAIYHYQRFNPLNTLLFVLAVLSFDMCTTAINNTMDFKKAVDLTYQKEENVIGKHGLDYDHMVKIVFSLLGIAILFSLFLVFRTDFLLLPIGALCFLIGIFYTFGPMPLSRLPLGEVFSGITMGFGIFFLSIYVQDPNLLLNSQWIGGGATIYWSWQETLNSFFVSLPLIALIANIMLANNLCDLEQDIKNHRHTLVYYIGKKAGVTLYTLLSFLPWLVWFGAIFLGQLPIFGLLGVIIFPKYLNHLKQFQKEQIKSKTFVTSIKNFVLFSIIYLVTLLVTLLISLI</sequence>
<evidence type="ECO:0000256" key="2">
    <source>
        <dbReference type="ARBA" id="ARBA00004863"/>
    </source>
</evidence>